<dbReference type="InterPro" id="IPR050855">
    <property type="entry name" value="NDM-1-like"/>
</dbReference>
<protein>
    <submittedName>
        <fullName evidence="2">Beta-lactamase-like protein</fullName>
    </submittedName>
</protein>
<evidence type="ECO:0000313" key="3">
    <source>
        <dbReference type="Proteomes" id="UP000813461"/>
    </source>
</evidence>
<dbReference type="InterPro" id="IPR001279">
    <property type="entry name" value="Metallo-B-lactamas"/>
</dbReference>
<comment type="caution">
    <text evidence="2">The sequence shown here is derived from an EMBL/GenBank/DDBJ whole genome shotgun (WGS) entry which is preliminary data.</text>
</comment>
<reference evidence="2" key="1">
    <citation type="journal article" date="2021" name="Nat. Commun.">
        <title>Genetic determinants of endophytism in the Arabidopsis root mycobiome.</title>
        <authorList>
            <person name="Mesny F."/>
            <person name="Miyauchi S."/>
            <person name="Thiergart T."/>
            <person name="Pickel B."/>
            <person name="Atanasova L."/>
            <person name="Karlsson M."/>
            <person name="Huettel B."/>
            <person name="Barry K.W."/>
            <person name="Haridas S."/>
            <person name="Chen C."/>
            <person name="Bauer D."/>
            <person name="Andreopoulos W."/>
            <person name="Pangilinan J."/>
            <person name="LaButti K."/>
            <person name="Riley R."/>
            <person name="Lipzen A."/>
            <person name="Clum A."/>
            <person name="Drula E."/>
            <person name="Henrissat B."/>
            <person name="Kohler A."/>
            <person name="Grigoriev I.V."/>
            <person name="Martin F.M."/>
            <person name="Hacquard S."/>
        </authorList>
    </citation>
    <scope>NUCLEOTIDE SEQUENCE</scope>
    <source>
        <strain evidence="2">MPI-SDFR-AT-0120</strain>
    </source>
</reference>
<keyword evidence="3" id="KW-1185">Reference proteome</keyword>
<evidence type="ECO:0000259" key="1">
    <source>
        <dbReference type="SMART" id="SM00849"/>
    </source>
</evidence>
<dbReference type="EMBL" id="JAGMVJ010000002">
    <property type="protein sequence ID" value="KAH7093270.1"/>
    <property type="molecule type" value="Genomic_DNA"/>
</dbReference>
<name>A0A8K0REY2_9PLEO</name>
<dbReference type="AlphaFoldDB" id="A0A8K0REY2"/>
<gene>
    <name evidence="2" type="ORF">FB567DRAFT_514996</name>
</gene>
<dbReference type="Pfam" id="PF00753">
    <property type="entry name" value="Lactamase_B"/>
    <property type="match status" value="1"/>
</dbReference>
<dbReference type="InterPro" id="IPR036866">
    <property type="entry name" value="RibonucZ/Hydroxyglut_hydro"/>
</dbReference>
<dbReference type="SUPFAM" id="SSF56281">
    <property type="entry name" value="Metallo-hydrolase/oxidoreductase"/>
    <property type="match status" value="1"/>
</dbReference>
<accession>A0A8K0REY2</accession>
<dbReference type="PANTHER" id="PTHR42951">
    <property type="entry name" value="METALLO-BETA-LACTAMASE DOMAIN-CONTAINING"/>
    <property type="match status" value="1"/>
</dbReference>
<dbReference type="Proteomes" id="UP000813461">
    <property type="component" value="Unassembled WGS sequence"/>
</dbReference>
<dbReference type="SMART" id="SM00849">
    <property type="entry name" value="Lactamase_B"/>
    <property type="match status" value="1"/>
</dbReference>
<dbReference type="PANTHER" id="PTHR42951:SF14">
    <property type="entry name" value="METALLO-BETA-LACTAMASE SUPERFAMILY PROTEIN"/>
    <property type="match status" value="1"/>
</dbReference>
<dbReference type="CDD" id="cd07739">
    <property type="entry name" value="metallo-hydrolase-like_MBL-fold"/>
    <property type="match status" value="1"/>
</dbReference>
<feature type="domain" description="Metallo-beta-lactamase" evidence="1">
    <location>
        <begin position="29"/>
        <end position="216"/>
    </location>
</feature>
<dbReference type="Gene3D" id="3.60.15.10">
    <property type="entry name" value="Ribonuclease Z/Hydroxyacylglutathione hydrolase-like"/>
    <property type="match status" value="1"/>
</dbReference>
<evidence type="ECO:0000313" key="2">
    <source>
        <dbReference type="EMBL" id="KAH7093270.1"/>
    </source>
</evidence>
<sequence length="289" mass="31988">MAPLRASVYVAPPIPWYKPNGTEGGPWSPISCTLVYGATEAVLIDTPITKQQNIELADWIKTTIPGIKLKYIYITHGHGDHWFGTNYLQQRFPGVKVIATQGTIQHMKDDARSFPKSWGVQFPNMIDTDFVYADAITETFTVDNEQFIPTEVGHTDTNDSTILWVPSIRLAVCGDVVYGDCHQFLAKANTAALRAEWIAAVEKVENLRPELVVPGHMRPGEVPGVWHLAKTKQYLRDFDRLVVGGQAKTPRELSKLMTELWPTRFNMGALAGGCGAAFPRPAKKAGGKL</sequence>
<organism evidence="2 3">
    <name type="scientific">Paraphoma chrysanthemicola</name>
    <dbReference type="NCBI Taxonomy" id="798071"/>
    <lineage>
        <taxon>Eukaryota</taxon>
        <taxon>Fungi</taxon>
        <taxon>Dikarya</taxon>
        <taxon>Ascomycota</taxon>
        <taxon>Pezizomycotina</taxon>
        <taxon>Dothideomycetes</taxon>
        <taxon>Pleosporomycetidae</taxon>
        <taxon>Pleosporales</taxon>
        <taxon>Pleosporineae</taxon>
        <taxon>Phaeosphaeriaceae</taxon>
        <taxon>Paraphoma</taxon>
    </lineage>
</organism>
<proteinExistence type="predicted"/>
<dbReference type="OrthoDB" id="536211at2759"/>